<comment type="caution">
    <text evidence="1">The sequence shown here is derived from an EMBL/GenBank/DDBJ whole genome shotgun (WGS) entry which is preliminary data.</text>
</comment>
<protein>
    <submittedName>
        <fullName evidence="1">Uncharacterized protein</fullName>
    </submittedName>
</protein>
<gene>
    <name evidence="1" type="ORF">PV662_15975</name>
</gene>
<organism evidence="1 2">
    <name type="scientific">Streptomyces europaeiscabiei</name>
    <dbReference type="NCBI Taxonomy" id="146819"/>
    <lineage>
        <taxon>Bacteria</taxon>
        <taxon>Bacillati</taxon>
        <taxon>Actinomycetota</taxon>
        <taxon>Actinomycetes</taxon>
        <taxon>Kitasatosporales</taxon>
        <taxon>Streptomycetaceae</taxon>
        <taxon>Streptomyces</taxon>
    </lineage>
</organism>
<proteinExistence type="predicted"/>
<reference evidence="1 2" key="1">
    <citation type="journal article" date="2023" name="Microb. Genom.">
        <title>Mesoterricola silvestris gen. nov., sp. nov., Mesoterricola sediminis sp. nov., Geothrix oryzae sp. nov., Geothrix edaphica sp. nov., Geothrix rubra sp. nov., and Geothrix limicola sp. nov., six novel members of Acidobacteriota isolated from soils.</title>
        <authorList>
            <person name="Weisberg A.J."/>
            <person name="Pearce E."/>
            <person name="Kramer C.G."/>
            <person name="Chang J.H."/>
            <person name="Clarke C.R."/>
        </authorList>
    </citation>
    <scope>NUCLEOTIDE SEQUENCE [LARGE SCALE GENOMIC DNA]</scope>
    <source>
        <strain evidence="1 2">ID09-01A</strain>
    </source>
</reference>
<sequence>MVLGPDGTDGAEGSDAFVEDVGGRSGARCVHDEVGEHLQQVVLDHVAQAAGRIVEAAAVGHVEVLGHGDLDAAYEAAVQDGVDGGVAEAEGQQVLDDVLGEEVVDAAQSFLAVAAGLRALLGGVRL</sequence>
<accession>A0ABU4NH19</accession>
<evidence type="ECO:0000313" key="1">
    <source>
        <dbReference type="EMBL" id="MDX3701233.1"/>
    </source>
</evidence>
<keyword evidence="2" id="KW-1185">Reference proteome</keyword>
<dbReference type="EMBL" id="JARAYU010000004">
    <property type="protein sequence ID" value="MDX3701233.1"/>
    <property type="molecule type" value="Genomic_DNA"/>
</dbReference>
<name>A0ABU4NH19_9ACTN</name>
<dbReference type="Proteomes" id="UP001271274">
    <property type="component" value="Unassembled WGS sequence"/>
</dbReference>
<evidence type="ECO:0000313" key="2">
    <source>
        <dbReference type="Proteomes" id="UP001271274"/>
    </source>
</evidence>